<evidence type="ECO:0000259" key="8">
    <source>
        <dbReference type="PROSITE" id="PS50011"/>
    </source>
</evidence>
<feature type="domain" description="Protein kinase" evidence="8">
    <location>
        <begin position="519"/>
        <end position="891"/>
    </location>
</feature>
<evidence type="ECO:0000313" key="10">
    <source>
        <dbReference type="Proteomes" id="UP000239649"/>
    </source>
</evidence>
<keyword evidence="10" id="KW-1185">Reference proteome</keyword>
<dbReference type="STRING" id="554055.A0A2P6VBV0"/>
<keyword evidence="5 6" id="KW-0067">ATP-binding</keyword>
<feature type="binding site" evidence="6">
    <location>
        <position position="558"/>
    </location>
    <ligand>
        <name>ATP</name>
        <dbReference type="ChEBI" id="CHEBI:30616"/>
    </ligand>
</feature>
<dbReference type="PROSITE" id="PS00108">
    <property type="entry name" value="PROTEIN_KINASE_ST"/>
    <property type="match status" value="2"/>
</dbReference>
<dbReference type="InterPro" id="IPR017441">
    <property type="entry name" value="Protein_kinase_ATP_BS"/>
</dbReference>
<evidence type="ECO:0000256" key="6">
    <source>
        <dbReference type="PROSITE-ProRule" id="PRU10141"/>
    </source>
</evidence>
<evidence type="ECO:0000256" key="3">
    <source>
        <dbReference type="ARBA" id="ARBA00022741"/>
    </source>
</evidence>
<evidence type="ECO:0000256" key="7">
    <source>
        <dbReference type="SAM" id="MobiDB-lite"/>
    </source>
</evidence>
<dbReference type="InterPro" id="IPR000719">
    <property type="entry name" value="Prot_kinase_dom"/>
</dbReference>
<dbReference type="SMART" id="SM00220">
    <property type="entry name" value="S_TKc"/>
    <property type="match status" value="2"/>
</dbReference>
<dbReference type="SUPFAM" id="SSF56112">
    <property type="entry name" value="Protein kinase-like (PK-like)"/>
    <property type="match status" value="2"/>
</dbReference>
<gene>
    <name evidence="9" type="ORF">C2E20_5060</name>
</gene>
<dbReference type="Gene3D" id="3.30.200.20">
    <property type="entry name" value="Phosphorylase Kinase, domain 1"/>
    <property type="match status" value="2"/>
</dbReference>
<evidence type="ECO:0000256" key="5">
    <source>
        <dbReference type="ARBA" id="ARBA00022840"/>
    </source>
</evidence>
<dbReference type="PANTHER" id="PTHR44329:SF289">
    <property type="entry name" value="SERINE_THREONINE-PROTEIN KINASE VIK"/>
    <property type="match status" value="1"/>
</dbReference>
<sequence length="914" mass="97546">MAIALAQEAKARGGSPAATGLVLAAVTAAPRPSPAATLTLATHSTSDGFSLLRENLSGEVCISPDRLRTTRSLGEGAFGCTHRAELRPAAGGSGELREVAVKTLRRELLEDATQVQLFVKEVEVLRKLQHRSIVEFIGCSWQLANAAAVQGGGGAEADLSQDIYYCQELCAGGSLGDLVRRQMIRPYKRLYSDADALRWCLQVAQALQYLDGLSVMHRDLKLDNVILTSSSTAQADAKLADFGLARLTLPPVDGKAHASVLSMRKYDSAFLDLDDDDVACWDRAEEACRQPGVAAPPLAAAATATAAKPSKPRFGAAAVEPTGCTGSYGYMAPEVLRSEQYDSRCDIFSLGMCMHNLFARSIPTFELLLNSGEECLPEYGRKVADGYRPPMPTGLPPTLADLISACWKGEPTLRPDAAAVVAALQAIQDSGELDSSAASDHAAGGCCTVMPLPSPASAMLEADAAPLERRSYGGPRPVRLSTGSSAGEFLAVAVRAATSGFALLRDRLSSDAYIDPSRLRTVRSLGEGAFGHTHRAELRPASGGDGGKDGGARDVAVKTLRRELLDDPEQVAMFVKEVELLRKLRHRHIVEFIGCSWQRSSCSLDDGSTRGGAGVKAIYFVQEFCAGGSLGDLVRRQMIRPYKRLYSDADALRWCLQMAHALQYLHELRTPVMHRDLKLDNMMLSSADVTRVDAKLGDFGLARLTLVEEMRKLEEERASHKMLSKQGSTLTDPGSGDSAFSAAVSGASSDAPLPAVLGGSDVLAALDQGGAVYGTSHRFAAAVEPTGRTGSYGYMAPEVLRSQQYNARCDIFSLGMCMHNIFARTIPSFHILLTGGEEHLEQYAQLVADGYRPPLPADLPRALCDLISACWKGEPTLRPDAAAVVAALEAIQDSGELGHSRPSQASSSGCCTVM</sequence>
<dbReference type="PROSITE" id="PS50011">
    <property type="entry name" value="PROTEIN_KINASE_DOM"/>
    <property type="match status" value="2"/>
</dbReference>
<evidence type="ECO:0000313" key="9">
    <source>
        <dbReference type="EMBL" id="PSC71564.1"/>
    </source>
</evidence>
<keyword evidence="3 6" id="KW-0547">Nucleotide-binding</keyword>
<feature type="domain" description="Protein kinase" evidence="8">
    <location>
        <begin position="67"/>
        <end position="427"/>
    </location>
</feature>
<keyword evidence="4 9" id="KW-0418">Kinase</keyword>
<dbReference type="Pfam" id="PF00069">
    <property type="entry name" value="Pkinase"/>
    <property type="match status" value="1"/>
</dbReference>
<dbReference type="InterPro" id="IPR051681">
    <property type="entry name" value="Ser/Thr_Kinases-Pseudokinases"/>
</dbReference>
<feature type="binding site" evidence="6">
    <location>
        <position position="102"/>
    </location>
    <ligand>
        <name>ATP</name>
        <dbReference type="ChEBI" id="CHEBI:30616"/>
    </ligand>
</feature>
<reference evidence="9 10" key="1">
    <citation type="journal article" date="2018" name="Plant J.">
        <title>Genome sequences of Chlorella sorokiniana UTEX 1602 and Micractinium conductrix SAG 241.80: implications to maltose excretion by a green alga.</title>
        <authorList>
            <person name="Arriola M.B."/>
            <person name="Velmurugan N."/>
            <person name="Zhang Y."/>
            <person name="Plunkett M.H."/>
            <person name="Hondzo H."/>
            <person name="Barney B.M."/>
        </authorList>
    </citation>
    <scope>NUCLEOTIDE SEQUENCE [LARGE SCALE GENOMIC DNA]</scope>
    <source>
        <strain evidence="9 10">SAG 241.80</strain>
    </source>
</reference>
<feature type="region of interest" description="Disordered" evidence="7">
    <location>
        <begin position="718"/>
        <end position="743"/>
    </location>
</feature>
<dbReference type="PANTHER" id="PTHR44329">
    <property type="entry name" value="SERINE/THREONINE-PROTEIN KINASE TNNI3K-RELATED"/>
    <property type="match status" value="1"/>
</dbReference>
<dbReference type="InterPro" id="IPR011009">
    <property type="entry name" value="Kinase-like_dom_sf"/>
</dbReference>
<dbReference type="GO" id="GO:0005524">
    <property type="term" value="F:ATP binding"/>
    <property type="evidence" value="ECO:0007669"/>
    <property type="project" value="UniProtKB-UniRule"/>
</dbReference>
<dbReference type="Proteomes" id="UP000239649">
    <property type="component" value="Unassembled WGS sequence"/>
</dbReference>
<dbReference type="PROSITE" id="PS00107">
    <property type="entry name" value="PROTEIN_KINASE_ATP"/>
    <property type="match status" value="2"/>
</dbReference>
<name>A0A2P6VBV0_9CHLO</name>
<accession>A0A2P6VBV0</accession>
<protein>
    <submittedName>
        <fullName evidence="9">Dual specificity kinase shkE</fullName>
    </submittedName>
</protein>
<dbReference type="OrthoDB" id="508192at2759"/>
<dbReference type="Gene3D" id="1.10.510.10">
    <property type="entry name" value="Transferase(Phosphotransferase) domain 1"/>
    <property type="match status" value="2"/>
</dbReference>
<proteinExistence type="predicted"/>
<comment type="caution">
    <text evidence="9">The sequence shown here is derived from an EMBL/GenBank/DDBJ whole genome shotgun (WGS) entry which is preliminary data.</text>
</comment>
<dbReference type="GO" id="GO:0004674">
    <property type="term" value="F:protein serine/threonine kinase activity"/>
    <property type="evidence" value="ECO:0007669"/>
    <property type="project" value="UniProtKB-KW"/>
</dbReference>
<organism evidence="9 10">
    <name type="scientific">Micractinium conductrix</name>
    <dbReference type="NCBI Taxonomy" id="554055"/>
    <lineage>
        <taxon>Eukaryota</taxon>
        <taxon>Viridiplantae</taxon>
        <taxon>Chlorophyta</taxon>
        <taxon>core chlorophytes</taxon>
        <taxon>Trebouxiophyceae</taxon>
        <taxon>Chlorellales</taxon>
        <taxon>Chlorellaceae</taxon>
        <taxon>Chlorella clade</taxon>
        <taxon>Micractinium</taxon>
    </lineage>
</organism>
<feature type="compositionally biased region" description="Low complexity" evidence="7">
    <location>
        <begin position="734"/>
        <end position="743"/>
    </location>
</feature>
<evidence type="ECO:0000256" key="2">
    <source>
        <dbReference type="ARBA" id="ARBA00022679"/>
    </source>
</evidence>
<dbReference type="InterPro" id="IPR008271">
    <property type="entry name" value="Ser/Thr_kinase_AS"/>
</dbReference>
<keyword evidence="2" id="KW-0808">Transferase</keyword>
<dbReference type="InterPro" id="IPR001245">
    <property type="entry name" value="Ser-Thr/Tyr_kinase_cat_dom"/>
</dbReference>
<evidence type="ECO:0000256" key="4">
    <source>
        <dbReference type="ARBA" id="ARBA00022777"/>
    </source>
</evidence>
<dbReference type="Pfam" id="PF07714">
    <property type="entry name" value="PK_Tyr_Ser-Thr"/>
    <property type="match status" value="3"/>
</dbReference>
<evidence type="ECO:0000256" key="1">
    <source>
        <dbReference type="ARBA" id="ARBA00022527"/>
    </source>
</evidence>
<dbReference type="EMBL" id="LHPF02000014">
    <property type="protein sequence ID" value="PSC71564.1"/>
    <property type="molecule type" value="Genomic_DNA"/>
</dbReference>
<dbReference type="AlphaFoldDB" id="A0A2P6VBV0"/>
<keyword evidence="1" id="KW-0723">Serine/threonine-protein kinase</keyword>